<feature type="signal peptide" evidence="2">
    <location>
        <begin position="1"/>
        <end position="19"/>
    </location>
</feature>
<name>A0A1I4R9Q2_9GAMM</name>
<gene>
    <name evidence="3" type="ORF">SAMN05216217_10670</name>
</gene>
<dbReference type="CDD" id="cd06339">
    <property type="entry name" value="PBP1_YraM_LppC_lipoprotein-like"/>
    <property type="match status" value="1"/>
</dbReference>
<dbReference type="PANTHER" id="PTHR38038">
    <property type="entry name" value="PENICILLIN-BINDING PROTEIN ACTIVATOR LPOA"/>
    <property type="match status" value="1"/>
</dbReference>
<keyword evidence="1" id="KW-0472">Membrane</keyword>
<reference evidence="4" key="1">
    <citation type="submission" date="2016-10" db="EMBL/GenBank/DDBJ databases">
        <authorList>
            <person name="Varghese N."/>
            <person name="Submissions S."/>
        </authorList>
    </citation>
    <scope>NUCLEOTIDE SEQUENCE [LARGE SCALE GENOMIC DNA]</scope>
    <source>
        <strain evidence="4">DSM 24213</strain>
    </source>
</reference>
<evidence type="ECO:0008006" key="5">
    <source>
        <dbReference type="Google" id="ProtNLM"/>
    </source>
</evidence>
<dbReference type="Proteomes" id="UP000243629">
    <property type="component" value="Unassembled WGS sequence"/>
</dbReference>
<dbReference type="InterPro" id="IPR028082">
    <property type="entry name" value="Peripla_BP_I"/>
</dbReference>
<feature type="chain" id="PRO_5017238045" description="Penicillin-binding protein activator" evidence="2">
    <location>
        <begin position="20"/>
        <end position="601"/>
    </location>
</feature>
<dbReference type="AlphaFoldDB" id="A0A1I4R9Q2"/>
<dbReference type="InterPro" id="IPR007443">
    <property type="entry name" value="LpoA"/>
</dbReference>
<dbReference type="STRING" id="1720063.SAMN05216217_10670"/>
<dbReference type="SUPFAM" id="SSF53822">
    <property type="entry name" value="Periplasmic binding protein-like I"/>
    <property type="match status" value="1"/>
</dbReference>
<evidence type="ECO:0000313" key="3">
    <source>
        <dbReference type="EMBL" id="SFM48736.1"/>
    </source>
</evidence>
<proteinExistence type="predicted"/>
<dbReference type="PROSITE" id="PS51257">
    <property type="entry name" value="PROKAR_LIPOPROTEIN"/>
    <property type="match status" value="1"/>
</dbReference>
<dbReference type="GO" id="GO:0031241">
    <property type="term" value="C:periplasmic side of cell outer membrane"/>
    <property type="evidence" value="ECO:0007669"/>
    <property type="project" value="TreeGrafter"/>
</dbReference>
<dbReference type="RefSeq" id="WP_093474923.1">
    <property type="nucleotide sequence ID" value="NZ_FOUI01000006.1"/>
</dbReference>
<accession>A0A1I4R9Q2</accession>
<dbReference type="EMBL" id="FOUI01000006">
    <property type="protein sequence ID" value="SFM48736.1"/>
    <property type="molecule type" value="Genomic_DNA"/>
</dbReference>
<sequence length="601" mass="66632">MPKLPATALLALAITLATSGCSSPPRQLDDLPRTPQASVEQILQDASRRKGPEANLLRLHAAQAALNNAQHQRVMEILAQVPQSELPADQQIRFSELQASAALLGDRPKLALRAISHASLQQLDQRPMEEQLRIQLLRADVFEVNKQHLEAARERIFIDALLPAERQPGNRAGIWESLRQLPVATLASERGRSGNEMDGWIELALIAGQAGNLDLQVREIQRWQGENNRHAAAMHLPGELSELLELHARRPQRIALLLPLQGQLSAAGEALRDGFLSAQYQAFAEGFEQPEIRLYDSSQFNDTDSFYHQAIADGMQWVIGPLERDRVSQLARRDSLPLPTLALNYSEQAGAPANLFQFGLAPEDEARSAALRAWADGHRSMAILSSNSDWGQRTQHAFREQWQALGGRVVGHELLDQPTTMANQIGQLLQIRQSEQRNTRIQSLLGNEIAVQPTPRQDIEALFVAATPQQARQLMPTLAFQYAADLPVYATSHAFQYDADSSQMADLDGILIAETPWLLSRSDSLYPKVTSHWPQASGPLGRLYAMGIDAQRIFSRLPQLQSNESLQFSGATGLLSLPEDGRIRRELDWGVIRNGRLGAID</sequence>
<dbReference type="Gene3D" id="3.40.50.2300">
    <property type="match status" value="2"/>
</dbReference>
<keyword evidence="4" id="KW-1185">Reference proteome</keyword>
<protein>
    <recommendedName>
        <fullName evidence="5">Penicillin-binding protein activator</fullName>
    </recommendedName>
</protein>
<evidence type="ECO:0000313" key="4">
    <source>
        <dbReference type="Proteomes" id="UP000243629"/>
    </source>
</evidence>
<dbReference type="OrthoDB" id="6708821at2"/>
<keyword evidence="2" id="KW-0732">Signal</keyword>
<dbReference type="PANTHER" id="PTHR38038:SF1">
    <property type="entry name" value="PENICILLIN-BINDING PROTEIN ACTIVATOR LPOA"/>
    <property type="match status" value="1"/>
</dbReference>
<dbReference type="GO" id="GO:0009252">
    <property type="term" value="P:peptidoglycan biosynthetic process"/>
    <property type="evidence" value="ECO:0007669"/>
    <property type="project" value="TreeGrafter"/>
</dbReference>
<dbReference type="Gene3D" id="1.25.40.650">
    <property type="match status" value="1"/>
</dbReference>
<organism evidence="3 4">
    <name type="scientific">Halopseudomonas yangmingensis</name>
    <dbReference type="NCBI Taxonomy" id="1720063"/>
    <lineage>
        <taxon>Bacteria</taxon>
        <taxon>Pseudomonadati</taxon>
        <taxon>Pseudomonadota</taxon>
        <taxon>Gammaproteobacteria</taxon>
        <taxon>Pseudomonadales</taxon>
        <taxon>Pseudomonadaceae</taxon>
        <taxon>Halopseudomonas</taxon>
    </lineage>
</organism>
<dbReference type="Pfam" id="PF04348">
    <property type="entry name" value="LppC"/>
    <property type="match status" value="1"/>
</dbReference>
<evidence type="ECO:0000256" key="2">
    <source>
        <dbReference type="SAM" id="SignalP"/>
    </source>
</evidence>
<dbReference type="GO" id="GO:0030234">
    <property type="term" value="F:enzyme regulator activity"/>
    <property type="evidence" value="ECO:0007669"/>
    <property type="project" value="TreeGrafter"/>
</dbReference>
<evidence type="ECO:0000256" key="1">
    <source>
        <dbReference type="ARBA" id="ARBA00023136"/>
    </source>
</evidence>